<sequence length="114" mass="13641">MIKVDKMKDEVIRELDKEINNLRENGNIEDSLILELSKTAIWLTKCAKYYKNKIAITKDLEKKNEYLVLVRTFYDLKLKIAKLLLKTDKVTIEFFRPKIRHKLNNLYSSCTFKR</sequence>
<geneLocation type="plasmid" evidence="1 2">
    <name>p1</name>
</geneLocation>
<reference evidence="1" key="1">
    <citation type="submission" date="2020-04" db="EMBL/GenBank/DDBJ databases">
        <title>A novel bacterium ('Candidatus Sarcina troglodytae' sp. nov.) linked to a protracted, uniformly lethal epizootic among sanctuary western chimpanzees (Pan troglodytes verus) in Sierra Leone.</title>
        <authorList>
            <person name="Owens L.A."/>
            <person name="Colitti B."/>
            <person name="Hirji I."/>
            <person name="Pizaro A."/>
            <person name="Jaffe J.E."/>
            <person name="Moittie S."/>
            <person name="Bishop-Lilly K.A."/>
            <person name="Estrella L.A."/>
            <person name="Voegtly L.J."/>
            <person name="Kuhn J.H."/>
            <person name="Suen G."/>
            <person name="Deblois C.L."/>
            <person name="Dunn C."/>
            <person name="Juan-Salles C."/>
            <person name="Goldberg T.L."/>
        </authorList>
    </citation>
    <scope>NUCLEOTIDE SEQUENCE</scope>
    <source>
        <strain evidence="1">JB2</strain>
    </source>
</reference>
<keyword evidence="1" id="KW-0614">Plasmid</keyword>
<protein>
    <submittedName>
        <fullName evidence="1">Uncharacterized protein</fullName>
    </submittedName>
</protein>
<keyword evidence="2" id="KW-1185">Reference proteome</keyword>
<evidence type="ECO:0000313" key="2">
    <source>
        <dbReference type="Proteomes" id="UP000594603"/>
    </source>
</evidence>
<dbReference type="Proteomes" id="UP000594603">
    <property type="component" value="Plasmid p1"/>
</dbReference>
<gene>
    <name evidence="1" type="ORF">HH195_11540</name>
</gene>
<evidence type="ECO:0000313" key="1">
    <source>
        <dbReference type="EMBL" id="QPJ86596.1"/>
    </source>
</evidence>
<proteinExistence type="predicted"/>
<organism evidence="1 2">
    <name type="scientific">Candidatus Sarcina troglodytae</name>
    <dbReference type="NCBI Taxonomy" id="2726954"/>
    <lineage>
        <taxon>Bacteria</taxon>
        <taxon>Bacillati</taxon>
        <taxon>Bacillota</taxon>
        <taxon>Clostridia</taxon>
        <taxon>Eubacteriales</taxon>
        <taxon>Clostridiaceae</taxon>
        <taxon>Sarcina</taxon>
    </lineage>
</organism>
<accession>A0ACD1BGL3</accession>
<dbReference type="EMBL" id="CP051755">
    <property type="protein sequence ID" value="QPJ86596.1"/>
    <property type="molecule type" value="Genomic_DNA"/>
</dbReference>
<name>A0ACD1BGL3_9CLOT</name>